<reference evidence="2 3" key="1">
    <citation type="journal article" date="2021" name="ISME Commun">
        <title>Automated analysis of genomic sequences facilitates high-throughput and comprehensive description of bacteria.</title>
        <authorList>
            <person name="Hitch T.C.A."/>
        </authorList>
    </citation>
    <scope>NUCLEOTIDE SEQUENCE [LARGE SCALE GENOMIC DNA]</scope>
    <source>
        <strain evidence="2 3">Sanger_03</strain>
    </source>
</reference>
<organism evidence="2 3">
    <name type="scientific">Dorea acetigenes</name>
    <dbReference type="NCBI Taxonomy" id="2981787"/>
    <lineage>
        <taxon>Bacteria</taxon>
        <taxon>Bacillati</taxon>
        <taxon>Bacillota</taxon>
        <taxon>Clostridia</taxon>
        <taxon>Lachnospirales</taxon>
        <taxon>Lachnospiraceae</taxon>
        <taxon>Dorea</taxon>
    </lineage>
</organism>
<name>A0ABT2RPP5_9FIRM</name>
<comment type="caution">
    <text evidence="2">The sequence shown here is derived from an EMBL/GenBank/DDBJ whole genome shotgun (WGS) entry which is preliminary data.</text>
</comment>
<evidence type="ECO:0000256" key="1">
    <source>
        <dbReference type="SAM" id="MobiDB-lite"/>
    </source>
</evidence>
<dbReference type="Proteomes" id="UP001652431">
    <property type="component" value="Unassembled WGS sequence"/>
</dbReference>
<evidence type="ECO:0000313" key="2">
    <source>
        <dbReference type="EMBL" id="MCU6687390.1"/>
    </source>
</evidence>
<dbReference type="EMBL" id="JAOQJU010000018">
    <property type="protein sequence ID" value="MCU6687390.1"/>
    <property type="molecule type" value="Genomic_DNA"/>
</dbReference>
<protein>
    <submittedName>
        <fullName evidence="2">Uncharacterized protein</fullName>
    </submittedName>
</protein>
<dbReference type="RefSeq" id="WP_158371065.1">
    <property type="nucleotide sequence ID" value="NZ_JAOQJU010000018.1"/>
</dbReference>
<gene>
    <name evidence="2" type="ORF">OCV99_12755</name>
</gene>
<proteinExistence type="predicted"/>
<feature type="region of interest" description="Disordered" evidence="1">
    <location>
        <begin position="1"/>
        <end position="20"/>
    </location>
</feature>
<feature type="compositionally biased region" description="Basic and acidic residues" evidence="1">
    <location>
        <begin position="7"/>
        <end position="20"/>
    </location>
</feature>
<keyword evidence="3" id="KW-1185">Reference proteome</keyword>
<accession>A0ABT2RPP5</accession>
<evidence type="ECO:0000313" key="3">
    <source>
        <dbReference type="Proteomes" id="UP001652431"/>
    </source>
</evidence>
<sequence length="222" mass="26010">MGNLTEHYNKLKSDEQERKNRNDYYRDVMNKTPYLIEMHKHNSNSEGYLLDYEKSLALQITLEQQRLFEEAISLISDDKWVTPPVPTIDDIDIVNINNSCKKAQFDYCASGKFRWADGSIHHTPCGCRFEKRYDVKSGFIGSLGNEKRRNKARMECFSEVQEYYHLLQEAASGSQEYVRLSFNGNRDTAYLYKDGSIFARNKYIIEEMSIEDLEQWLARALP</sequence>